<dbReference type="Pfam" id="PF13246">
    <property type="entry name" value="Cation_ATPase"/>
    <property type="match status" value="1"/>
</dbReference>
<dbReference type="GO" id="GO:0005524">
    <property type="term" value="F:ATP binding"/>
    <property type="evidence" value="ECO:0007669"/>
    <property type="project" value="UniProtKB-KW"/>
</dbReference>
<dbReference type="InterPro" id="IPR006068">
    <property type="entry name" value="ATPase_P-typ_cation-transptr_C"/>
</dbReference>
<protein>
    <recommendedName>
        <fullName evidence="5">Magnesium-transporting ATPase, P-type 1</fullName>
        <ecNumber evidence="4">7.2.2.14</ecNumber>
    </recommendedName>
    <alternativeName>
        <fullName evidence="16">Mg(2+) transport ATPase, P-type 1</fullName>
    </alternativeName>
</protein>
<dbReference type="PRINTS" id="PR01836">
    <property type="entry name" value="MGATPASE"/>
</dbReference>
<evidence type="ECO:0000256" key="15">
    <source>
        <dbReference type="ARBA" id="ARBA00023136"/>
    </source>
</evidence>
<keyword evidence="14 18" id="KW-1133">Transmembrane helix</keyword>
<dbReference type="PANTHER" id="PTHR42861">
    <property type="entry name" value="CALCIUM-TRANSPORTING ATPASE"/>
    <property type="match status" value="1"/>
</dbReference>
<keyword evidence="15 18" id="KW-0472">Membrane</keyword>
<dbReference type="NCBIfam" id="TIGR01524">
    <property type="entry name" value="ATPase-IIIB_Mg"/>
    <property type="match status" value="1"/>
</dbReference>
<dbReference type="PROSITE" id="PS00154">
    <property type="entry name" value="ATPASE_E1_E2"/>
    <property type="match status" value="1"/>
</dbReference>
<evidence type="ECO:0000256" key="12">
    <source>
        <dbReference type="ARBA" id="ARBA00022842"/>
    </source>
</evidence>
<evidence type="ECO:0000256" key="5">
    <source>
        <dbReference type="ARBA" id="ARBA00013555"/>
    </source>
</evidence>
<dbReference type="Gene3D" id="3.40.1110.10">
    <property type="entry name" value="Calcium-transporting ATPase, cytoplasmic domain N"/>
    <property type="match status" value="1"/>
</dbReference>
<dbReference type="Proteomes" id="UP000274271">
    <property type="component" value="Unassembled WGS sequence"/>
</dbReference>
<proteinExistence type="inferred from homology"/>
<dbReference type="SFLD" id="SFLDG00002">
    <property type="entry name" value="C1.7:_P-type_atpase_like"/>
    <property type="match status" value="1"/>
</dbReference>
<dbReference type="SMART" id="SM00831">
    <property type="entry name" value="Cation_ATPase_N"/>
    <property type="match status" value="1"/>
</dbReference>
<dbReference type="EC" id="7.2.2.14" evidence="4"/>
<evidence type="ECO:0000256" key="9">
    <source>
        <dbReference type="ARBA" id="ARBA00022692"/>
    </source>
</evidence>
<dbReference type="AlphaFoldDB" id="A0A3P1CJG0"/>
<evidence type="ECO:0000256" key="18">
    <source>
        <dbReference type="SAM" id="Phobius"/>
    </source>
</evidence>
<evidence type="ECO:0000256" key="14">
    <source>
        <dbReference type="ARBA" id="ARBA00022989"/>
    </source>
</evidence>
<evidence type="ECO:0000256" key="17">
    <source>
        <dbReference type="ARBA" id="ARBA00047295"/>
    </source>
</evidence>
<dbReference type="GO" id="GO:0016887">
    <property type="term" value="F:ATP hydrolysis activity"/>
    <property type="evidence" value="ECO:0007669"/>
    <property type="project" value="InterPro"/>
</dbReference>
<dbReference type="InterPro" id="IPR001757">
    <property type="entry name" value="P_typ_ATPase"/>
</dbReference>
<name>A0A3P1CJG0_9BACT</name>
<accession>A0A3P1CJG0</accession>
<dbReference type="GO" id="GO:0005886">
    <property type="term" value="C:plasma membrane"/>
    <property type="evidence" value="ECO:0007669"/>
    <property type="project" value="UniProtKB-SubCell"/>
</dbReference>
<feature type="transmembrane region" description="Helical" evidence="18">
    <location>
        <begin position="243"/>
        <end position="262"/>
    </location>
</feature>
<evidence type="ECO:0000256" key="3">
    <source>
        <dbReference type="ARBA" id="ARBA00008746"/>
    </source>
</evidence>
<keyword evidence="11" id="KW-0067">ATP-binding</keyword>
<feature type="transmembrane region" description="Helical" evidence="18">
    <location>
        <begin position="274"/>
        <end position="294"/>
    </location>
</feature>
<evidence type="ECO:0000256" key="7">
    <source>
        <dbReference type="ARBA" id="ARBA00022519"/>
    </source>
</evidence>
<dbReference type="SFLD" id="SFLDF00027">
    <property type="entry name" value="p-type_atpase"/>
    <property type="match status" value="1"/>
</dbReference>
<dbReference type="InterPro" id="IPR036412">
    <property type="entry name" value="HAD-like_sf"/>
</dbReference>
<dbReference type="GO" id="GO:0015444">
    <property type="term" value="F:P-type magnesium transporter activity"/>
    <property type="evidence" value="ECO:0007669"/>
    <property type="project" value="UniProtKB-EC"/>
</dbReference>
<evidence type="ECO:0000256" key="1">
    <source>
        <dbReference type="ARBA" id="ARBA00003954"/>
    </source>
</evidence>
<evidence type="ECO:0000256" key="10">
    <source>
        <dbReference type="ARBA" id="ARBA00022741"/>
    </source>
</evidence>
<sequence length="851" mass="94179">MEGQAFSSLPLDQLLAQFQTTSTGLDSAVAAQRIEEQRQLGRTESRFQRELKLFIRQFTNPLILLLVVAVVLSAMLGETSDTLIILFILLTTGLLGFWQERNAGRAIEKLRSMIALKHTVLRDGKEEQVVTPEVVPGDVLVLDAGDIIPADCRILESNELHVNESSLTGESYPVEKMVGTVPDTAPLHQKTNCLWQGTNVVSGRAYALVVQTGRQTVFGQLTHSLAQTPETAFEKGIKHFGYFLLRITVLLSLVILMANLYFKKPVFDSILFSLALAIGMAPELLPAIMTFAMSAGARRMLKKKVIVKKLSSIFNFGEVTVLCTDKTGTITEGTATVKAMVNWQGQADERIPVYAFLNATFQQGFSNPIDQAIGALNLTAEGYEKRDEIPYDFIRKRLSIAVQKGEQRFFITKGALSNLLAVCSSVESPSGQTEPITVAIRQAIESRFAAYCQSGYRVLGLAYKPMTADKITRDDEQQMIFLGFILLEDPLKESSLTSIERLRHLHIQVKIITGDNRYVALHTAQLIDIAQPVILTGEEMDQLSPEALIVQVRQTDVFAEIEPHQKERIIIALQKSNATVAYIGDGINDVAAIHAADVGISTSNAVDVAQEAADFVLLEKDLSVLADGIEEGRKSFVNSMKYIFITTGATFGNMFSVAGASLLLPFLPMLPKQILLTNLLTDLPFLTIASDQVDGDQLTTPRKWDLKMIQNFMIVFGLHSSLFDFLTFYVFYYYFHLSGSAFQTGWFLESALTEIIILFIIRTRKSFFQSKPGNWLVITGLVSILITVYLPVSPLAQMLGFSIAHSQQVLALGGILVLYTITADILKIAFFRVNKTAKMNGRTARLTGVKR</sequence>
<comment type="caution">
    <text evidence="20">The sequence shown here is derived from an EMBL/GenBank/DDBJ whole genome shotgun (WGS) entry which is preliminary data.</text>
</comment>
<dbReference type="NCBIfam" id="TIGR01494">
    <property type="entry name" value="ATPase_P-type"/>
    <property type="match status" value="2"/>
</dbReference>
<dbReference type="OrthoDB" id="1521937at2"/>
<feature type="transmembrane region" description="Helical" evidence="18">
    <location>
        <begin position="58"/>
        <end position="76"/>
    </location>
</feature>
<keyword evidence="10" id="KW-0547">Nucleotide-binding</keyword>
<dbReference type="InterPro" id="IPR023298">
    <property type="entry name" value="ATPase_P-typ_TM_dom_sf"/>
</dbReference>
<dbReference type="EMBL" id="RQJP01000003">
    <property type="protein sequence ID" value="RRB13473.1"/>
    <property type="molecule type" value="Genomic_DNA"/>
</dbReference>
<evidence type="ECO:0000256" key="8">
    <source>
        <dbReference type="ARBA" id="ARBA00022553"/>
    </source>
</evidence>
<gene>
    <name evidence="20" type="primary">mgtA</name>
    <name evidence="20" type="ORF">EHT87_14460</name>
</gene>
<evidence type="ECO:0000256" key="6">
    <source>
        <dbReference type="ARBA" id="ARBA00022475"/>
    </source>
</evidence>
<evidence type="ECO:0000256" key="11">
    <source>
        <dbReference type="ARBA" id="ARBA00022840"/>
    </source>
</evidence>
<dbReference type="InterPro" id="IPR059000">
    <property type="entry name" value="ATPase_P-type_domA"/>
</dbReference>
<comment type="catalytic activity">
    <reaction evidence="17">
        <text>Mg(2+)(out) + ATP + H2O = Mg(2+)(in) + ADP + phosphate + H(+)</text>
        <dbReference type="Rhea" id="RHEA:10260"/>
        <dbReference type="ChEBI" id="CHEBI:15377"/>
        <dbReference type="ChEBI" id="CHEBI:15378"/>
        <dbReference type="ChEBI" id="CHEBI:18420"/>
        <dbReference type="ChEBI" id="CHEBI:30616"/>
        <dbReference type="ChEBI" id="CHEBI:43474"/>
        <dbReference type="ChEBI" id="CHEBI:456216"/>
        <dbReference type="EC" id="7.2.2.14"/>
    </reaction>
</comment>
<keyword evidence="8" id="KW-0597">Phosphoprotein</keyword>
<dbReference type="SUPFAM" id="SSF81665">
    <property type="entry name" value="Calcium ATPase, transmembrane domain M"/>
    <property type="match status" value="1"/>
</dbReference>
<feature type="transmembrane region" description="Helical" evidence="18">
    <location>
        <begin position="810"/>
        <end position="830"/>
    </location>
</feature>
<feature type="transmembrane region" description="Helical" evidence="18">
    <location>
        <begin position="82"/>
        <end position="98"/>
    </location>
</feature>
<comment type="function">
    <text evidence="1">Mediates magnesium influx to the cytosol.</text>
</comment>
<dbReference type="InterPro" id="IPR006415">
    <property type="entry name" value="P-type_ATPase_IIIB"/>
</dbReference>
<keyword evidence="12" id="KW-0460">Magnesium</keyword>
<evidence type="ECO:0000259" key="19">
    <source>
        <dbReference type="SMART" id="SM00831"/>
    </source>
</evidence>
<dbReference type="SUPFAM" id="SSF56784">
    <property type="entry name" value="HAD-like"/>
    <property type="match status" value="1"/>
</dbReference>
<comment type="subcellular location">
    <subcellularLocation>
        <location evidence="2">Cell inner membrane</location>
        <topology evidence="2">Multi-pass membrane protein</topology>
    </subcellularLocation>
</comment>
<feature type="transmembrane region" description="Helical" evidence="18">
    <location>
        <begin position="773"/>
        <end position="790"/>
    </location>
</feature>
<evidence type="ECO:0000256" key="13">
    <source>
        <dbReference type="ARBA" id="ARBA00022967"/>
    </source>
</evidence>
<evidence type="ECO:0000256" key="2">
    <source>
        <dbReference type="ARBA" id="ARBA00004429"/>
    </source>
</evidence>
<feature type="transmembrane region" description="Helical" evidence="18">
    <location>
        <begin position="642"/>
        <end position="667"/>
    </location>
</feature>
<dbReference type="SUPFAM" id="SSF81653">
    <property type="entry name" value="Calcium ATPase, transduction domain A"/>
    <property type="match status" value="1"/>
</dbReference>
<dbReference type="InterPro" id="IPR044492">
    <property type="entry name" value="P_typ_ATPase_HD_dom"/>
</dbReference>
<keyword evidence="9 18" id="KW-0812">Transmembrane</keyword>
<dbReference type="InterPro" id="IPR018303">
    <property type="entry name" value="ATPase_P-typ_P_site"/>
</dbReference>
<dbReference type="InterPro" id="IPR023299">
    <property type="entry name" value="ATPase_P-typ_cyto_dom_N"/>
</dbReference>
<keyword evidence="6" id="KW-1003">Cell membrane</keyword>
<dbReference type="Gene3D" id="2.70.150.10">
    <property type="entry name" value="Calcium-transporting ATPase, cytoplasmic transduction domain A"/>
    <property type="match status" value="1"/>
</dbReference>
<evidence type="ECO:0000313" key="21">
    <source>
        <dbReference type="Proteomes" id="UP000274271"/>
    </source>
</evidence>
<dbReference type="Gene3D" id="1.20.1110.10">
    <property type="entry name" value="Calcium-transporting ATPase, transmembrane domain"/>
    <property type="match status" value="1"/>
</dbReference>
<dbReference type="SFLD" id="SFLDS00003">
    <property type="entry name" value="Haloacid_Dehalogenase"/>
    <property type="match status" value="1"/>
</dbReference>
<keyword evidence="13" id="KW-1278">Translocase</keyword>
<evidence type="ECO:0000256" key="4">
    <source>
        <dbReference type="ARBA" id="ARBA00012786"/>
    </source>
</evidence>
<feature type="domain" description="Cation-transporting P-type ATPase N-terminal" evidence="19">
    <location>
        <begin position="5"/>
        <end position="78"/>
    </location>
</feature>
<keyword evidence="7" id="KW-0997">Cell inner membrane</keyword>
<keyword evidence="21" id="KW-1185">Reference proteome</keyword>
<dbReference type="InterPro" id="IPR008250">
    <property type="entry name" value="ATPase_P-typ_transduc_dom_A_sf"/>
</dbReference>
<feature type="transmembrane region" description="Helical" evidence="18">
    <location>
        <begin position="712"/>
        <end position="735"/>
    </location>
</feature>
<organism evidence="20 21">
    <name type="scientific">Larkinella knui</name>
    <dbReference type="NCBI Taxonomy" id="2025310"/>
    <lineage>
        <taxon>Bacteria</taxon>
        <taxon>Pseudomonadati</taxon>
        <taxon>Bacteroidota</taxon>
        <taxon>Cytophagia</taxon>
        <taxon>Cytophagales</taxon>
        <taxon>Spirosomataceae</taxon>
        <taxon>Larkinella</taxon>
    </lineage>
</organism>
<dbReference type="Pfam" id="PF00690">
    <property type="entry name" value="Cation_ATPase_N"/>
    <property type="match status" value="1"/>
</dbReference>
<dbReference type="InterPro" id="IPR023214">
    <property type="entry name" value="HAD_sf"/>
</dbReference>
<dbReference type="InterPro" id="IPR004014">
    <property type="entry name" value="ATPase_P-typ_cation-transptr_N"/>
</dbReference>
<dbReference type="Pfam" id="PF00122">
    <property type="entry name" value="E1-E2_ATPase"/>
    <property type="match status" value="1"/>
</dbReference>
<keyword evidence="20" id="KW-0378">Hydrolase</keyword>
<dbReference type="Gene3D" id="3.40.50.1000">
    <property type="entry name" value="HAD superfamily/HAD-like"/>
    <property type="match status" value="1"/>
</dbReference>
<dbReference type="Pfam" id="PF00689">
    <property type="entry name" value="Cation_ATPase_C"/>
    <property type="match status" value="1"/>
</dbReference>
<comment type="similarity">
    <text evidence="3">Belongs to the cation transport ATPase (P-type) (TC 3.A.3) family. Type IIIB subfamily.</text>
</comment>
<feature type="transmembrane region" description="Helical" evidence="18">
    <location>
        <begin position="741"/>
        <end position="761"/>
    </location>
</feature>
<evidence type="ECO:0000256" key="16">
    <source>
        <dbReference type="ARBA" id="ARBA00029806"/>
    </source>
</evidence>
<reference evidence="20 21" key="1">
    <citation type="submission" date="2018-11" db="EMBL/GenBank/DDBJ databases">
        <authorList>
            <person name="Zhou Z."/>
            <person name="Wang G."/>
        </authorList>
    </citation>
    <scope>NUCLEOTIDE SEQUENCE [LARGE SCALE GENOMIC DNA]</scope>
    <source>
        <strain evidence="20 21">KCTC42998</strain>
    </source>
</reference>
<dbReference type="Pfam" id="PF08282">
    <property type="entry name" value="Hydrolase_3"/>
    <property type="match status" value="1"/>
</dbReference>
<evidence type="ECO:0000313" key="20">
    <source>
        <dbReference type="EMBL" id="RRB13473.1"/>
    </source>
</evidence>